<dbReference type="InterPro" id="IPR013762">
    <property type="entry name" value="Integrase-like_cat_sf"/>
</dbReference>
<dbReference type="InterPro" id="IPR050090">
    <property type="entry name" value="Tyrosine_recombinase_XerCD"/>
</dbReference>
<dbReference type="SUPFAM" id="SSF56349">
    <property type="entry name" value="DNA breaking-rejoining enzymes"/>
    <property type="match status" value="1"/>
</dbReference>
<name>A0ABU8L7F9_9MICO</name>
<protein>
    <submittedName>
        <fullName evidence="5">Site-specific integrase</fullName>
    </submittedName>
</protein>
<dbReference type="PROSITE" id="PS51898">
    <property type="entry name" value="TYR_RECOMBINASE"/>
    <property type="match status" value="1"/>
</dbReference>
<reference evidence="5 6" key="1">
    <citation type="submission" date="2024-02" db="EMBL/GenBank/DDBJ databases">
        <authorList>
            <person name="Saticioglu I.B."/>
        </authorList>
    </citation>
    <scope>NUCLEOTIDE SEQUENCE [LARGE SCALE GENOMIC DNA]</scope>
    <source>
        <strain evidence="5 6">Mu-80</strain>
    </source>
</reference>
<proteinExistence type="inferred from homology"/>
<dbReference type="Proteomes" id="UP001371224">
    <property type="component" value="Unassembled WGS sequence"/>
</dbReference>
<gene>
    <name evidence="5" type="ORF">WDU99_00130</name>
</gene>
<evidence type="ECO:0000256" key="2">
    <source>
        <dbReference type="ARBA" id="ARBA00023125"/>
    </source>
</evidence>
<evidence type="ECO:0000259" key="4">
    <source>
        <dbReference type="PROSITE" id="PS51898"/>
    </source>
</evidence>
<keyword evidence="6" id="KW-1185">Reference proteome</keyword>
<dbReference type="Gene3D" id="1.10.443.10">
    <property type="entry name" value="Intergrase catalytic core"/>
    <property type="match status" value="1"/>
</dbReference>
<dbReference type="RefSeq" id="WP_337330403.1">
    <property type="nucleotide sequence ID" value="NZ_JBBDGM010000001.1"/>
</dbReference>
<dbReference type="EMBL" id="JBBDGM010000001">
    <property type="protein sequence ID" value="MEJ1086719.1"/>
    <property type="molecule type" value="Genomic_DNA"/>
</dbReference>
<keyword evidence="2" id="KW-0238">DNA-binding</keyword>
<comment type="caution">
    <text evidence="5">The sequence shown here is derived from an EMBL/GenBank/DDBJ whole genome shotgun (WGS) entry which is preliminary data.</text>
</comment>
<evidence type="ECO:0000256" key="1">
    <source>
        <dbReference type="ARBA" id="ARBA00008857"/>
    </source>
</evidence>
<sequence>MNTKHRRVPPIGVHLTQDVANRHGRFRARARWSDPVSHERRSYSATFETEDRARAFLQQLQSRTHIASDPLISLADYIAEIGDRYLRGLDPSSTASGYRGSIRVRALPALGHLPVRSISTAVIDRTIDRWEGDCSPSTLKNTVSALTRVLDEAVRDEIIAANPARTRAKRRTRSSTADLARKIPTLGEVQSLADACRRVHAAYGDFVLLSALLAARVSEVAGLVVSDIDWDNRLVTIARQHFPGSNGLCVKPTKSRQTRRVPILKPLEPVLRRITGDREHDQPLLRGPRGGVLTTGTLSRATDWTNLVQKLGHPGLRRHDLRHAGATWFANAGVPLHIVRDILGHASIETTKSYLHTDTTELALAADRTNQHLRWSGASLYTT</sequence>
<evidence type="ECO:0000313" key="6">
    <source>
        <dbReference type="Proteomes" id="UP001371224"/>
    </source>
</evidence>
<feature type="domain" description="Tyr recombinase" evidence="4">
    <location>
        <begin position="178"/>
        <end position="367"/>
    </location>
</feature>
<dbReference type="PANTHER" id="PTHR30349">
    <property type="entry name" value="PHAGE INTEGRASE-RELATED"/>
    <property type="match status" value="1"/>
</dbReference>
<dbReference type="CDD" id="cd00796">
    <property type="entry name" value="INT_Rci_Hp1_C"/>
    <property type="match status" value="1"/>
</dbReference>
<evidence type="ECO:0000313" key="5">
    <source>
        <dbReference type="EMBL" id="MEJ1086719.1"/>
    </source>
</evidence>
<dbReference type="Pfam" id="PF00589">
    <property type="entry name" value="Phage_integrase"/>
    <property type="match status" value="1"/>
</dbReference>
<dbReference type="InterPro" id="IPR002104">
    <property type="entry name" value="Integrase_catalytic"/>
</dbReference>
<dbReference type="InterPro" id="IPR011010">
    <property type="entry name" value="DNA_brk_join_enz"/>
</dbReference>
<comment type="similarity">
    <text evidence="1">Belongs to the 'phage' integrase family.</text>
</comment>
<dbReference type="InterPro" id="IPR010998">
    <property type="entry name" value="Integrase_recombinase_N"/>
</dbReference>
<dbReference type="PANTHER" id="PTHR30349:SF64">
    <property type="entry name" value="PROPHAGE INTEGRASE INTD-RELATED"/>
    <property type="match status" value="1"/>
</dbReference>
<accession>A0ABU8L7F9</accession>
<organism evidence="5 6">
    <name type="scientific">Microbacterium bandirmense</name>
    <dbReference type="NCBI Taxonomy" id="3122050"/>
    <lineage>
        <taxon>Bacteria</taxon>
        <taxon>Bacillati</taxon>
        <taxon>Actinomycetota</taxon>
        <taxon>Actinomycetes</taxon>
        <taxon>Micrococcales</taxon>
        <taxon>Microbacteriaceae</taxon>
        <taxon>Microbacterium</taxon>
    </lineage>
</organism>
<keyword evidence="3" id="KW-0233">DNA recombination</keyword>
<dbReference type="Gene3D" id="1.10.150.130">
    <property type="match status" value="1"/>
</dbReference>
<evidence type="ECO:0000256" key="3">
    <source>
        <dbReference type="ARBA" id="ARBA00023172"/>
    </source>
</evidence>